<evidence type="ECO:0000313" key="1">
    <source>
        <dbReference type="EMBL" id="KAI3796357.1"/>
    </source>
</evidence>
<organism evidence="1 2">
    <name type="scientific">Smallanthus sonchifolius</name>
    <dbReference type="NCBI Taxonomy" id="185202"/>
    <lineage>
        <taxon>Eukaryota</taxon>
        <taxon>Viridiplantae</taxon>
        <taxon>Streptophyta</taxon>
        <taxon>Embryophyta</taxon>
        <taxon>Tracheophyta</taxon>
        <taxon>Spermatophyta</taxon>
        <taxon>Magnoliopsida</taxon>
        <taxon>eudicotyledons</taxon>
        <taxon>Gunneridae</taxon>
        <taxon>Pentapetalae</taxon>
        <taxon>asterids</taxon>
        <taxon>campanulids</taxon>
        <taxon>Asterales</taxon>
        <taxon>Asteraceae</taxon>
        <taxon>Asteroideae</taxon>
        <taxon>Heliantheae alliance</taxon>
        <taxon>Millerieae</taxon>
        <taxon>Smallanthus</taxon>
    </lineage>
</organism>
<sequence length="254" mass="28132">MESISMGVPMHSDQPRNAFFVTDVLKIGIVVKNWERRNELVTAEVVAEVVKRLMGSEEGAESGGVGRRSEGVGGGRWDGNGLFISYVLRLKGINKKGRMKMVGISMAMDGAMVATSTPVATGDDVATTNSDELSDKKENETAVVIENNVKILSVQKVDYIDVNKELDARGQNIRRVKNNQADNLFHDKPRDMPNEAGGNEKIRDSGLGVHVKYMKWKDKSKEGSPKIKIKEMRILLRIEDLGGTNSRLWGRMMV</sequence>
<accession>A0ACB9HKP6</accession>
<gene>
    <name evidence="1" type="ORF">L1987_39027</name>
</gene>
<dbReference type="EMBL" id="CM042029">
    <property type="protein sequence ID" value="KAI3796357.1"/>
    <property type="molecule type" value="Genomic_DNA"/>
</dbReference>
<proteinExistence type="predicted"/>
<name>A0ACB9HKP6_9ASTR</name>
<reference evidence="1 2" key="2">
    <citation type="journal article" date="2022" name="Mol. Ecol. Resour.">
        <title>The genomes of chicory, endive, great burdock and yacon provide insights into Asteraceae paleo-polyploidization history and plant inulin production.</title>
        <authorList>
            <person name="Fan W."/>
            <person name="Wang S."/>
            <person name="Wang H."/>
            <person name="Wang A."/>
            <person name="Jiang F."/>
            <person name="Liu H."/>
            <person name="Zhao H."/>
            <person name="Xu D."/>
            <person name="Zhang Y."/>
        </authorList>
    </citation>
    <scope>NUCLEOTIDE SEQUENCE [LARGE SCALE GENOMIC DNA]</scope>
    <source>
        <strain evidence="2">cv. Yunnan</strain>
        <tissue evidence="1">Leaves</tissue>
    </source>
</reference>
<reference evidence="2" key="1">
    <citation type="journal article" date="2022" name="Mol. Ecol. Resour.">
        <title>The genomes of chicory, endive, great burdock and yacon provide insights into Asteraceae palaeo-polyploidization history and plant inulin production.</title>
        <authorList>
            <person name="Fan W."/>
            <person name="Wang S."/>
            <person name="Wang H."/>
            <person name="Wang A."/>
            <person name="Jiang F."/>
            <person name="Liu H."/>
            <person name="Zhao H."/>
            <person name="Xu D."/>
            <person name="Zhang Y."/>
        </authorList>
    </citation>
    <scope>NUCLEOTIDE SEQUENCE [LARGE SCALE GENOMIC DNA]</scope>
    <source>
        <strain evidence="2">cv. Yunnan</strain>
    </source>
</reference>
<evidence type="ECO:0000313" key="2">
    <source>
        <dbReference type="Proteomes" id="UP001056120"/>
    </source>
</evidence>
<keyword evidence="2" id="KW-1185">Reference proteome</keyword>
<dbReference type="Proteomes" id="UP001056120">
    <property type="component" value="Linkage Group LG12"/>
</dbReference>
<comment type="caution">
    <text evidence="1">The sequence shown here is derived from an EMBL/GenBank/DDBJ whole genome shotgun (WGS) entry which is preliminary data.</text>
</comment>
<protein>
    <submittedName>
        <fullName evidence="1">Uncharacterized protein</fullName>
    </submittedName>
</protein>